<comment type="caution">
    <text evidence="3">The sequence shown here is derived from an EMBL/GenBank/DDBJ whole genome shotgun (WGS) entry which is preliminary data.</text>
</comment>
<dbReference type="Gene3D" id="3.30.450.20">
    <property type="entry name" value="PAS domain"/>
    <property type="match status" value="1"/>
</dbReference>
<dbReference type="GO" id="GO:0006355">
    <property type="term" value="P:regulation of DNA-templated transcription"/>
    <property type="evidence" value="ECO:0007669"/>
    <property type="project" value="InterPro"/>
</dbReference>
<evidence type="ECO:0000256" key="1">
    <source>
        <dbReference type="ARBA" id="ARBA00022801"/>
    </source>
</evidence>
<dbReference type="Pfam" id="PF13185">
    <property type="entry name" value="GAF_2"/>
    <property type="match status" value="1"/>
</dbReference>
<dbReference type="EMBL" id="JADKPN010000018">
    <property type="protein sequence ID" value="MBF4765764.1"/>
    <property type="molecule type" value="Genomic_DNA"/>
</dbReference>
<dbReference type="PANTHER" id="PTHR43156:SF2">
    <property type="entry name" value="STAGE II SPORULATION PROTEIN E"/>
    <property type="match status" value="1"/>
</dbReference>
<dbReference type="InterPro" id="IPR035965">
    <property type="entry name" value="PAS-like_dom_sf"/>
</dbReference>
<dbReference type="Gene3D" id="3.30.450.40">
    <property type="match status" value="2"/>
</dbReference>
<evidence type="ECO:0000313" key="4">
    <source>
        <dbReference type="Proteomes" id="UP000640489"/>
    </source>
</evidence>
<proteinExistence type="predicted"/>
<keyword evidence="1" id="KW-0378">Hydrolase</keyword>
<dbReference type="Gene3D" id="3.60.40.10">
    <property type="entry name" value="PPM-type phosphatase domain"/>
    <property type="match status" value="1"/>
</dbReference>
<evidence type="ECO:0000259" key="2">
    <source>
        <dbReference type="PROSITE" id="PS50112"/>
    </source>
</evidence>
<dbReference type="SUPFAM" id="SSF55785">
    <property type="entry name" value="PYP-like sensor domain (PAS domain)"/>
    <property type="match status" value="1"/>
</dbReference>
<dbReference type="Pfam" id="PF07228">
    <property type="entry name" value="SpoIIE"/>
    <property type="match status" value="1"/>
</dbReference>
<dbReference type="AlphaFoldDB" id="A0A930YK70"/>
<dbReference type="InterPro" id="IPR052016">
    <property type="entry name" value="Bact_Sigma-Reg"/>
</dbReference>
<gene>
    <name evidence="3" type="ORF">ISU07_21745</name>
</gene>
<dbReference type="GO" id="GO:0016791">
    <property type="term" value="F:phosphatase activity"/>
    <property type="evidence" value="ECO:0007669"/>
    <property type="project" value="TreeGrafter"/>
</dbReference>
<dbReference type="Pfam" id="PF00989">
    <property type="entry name" value="PAS"/>
    <property type="match status" value="1"/>
</dbReference>
<feature type="domain" description="PAS" evidence="2">
    <location>
        <begin position="15"/>
        <end position="78"/>
    </location>
</feature>
<accession>A0A930YK70</accession>
<dbReference type="RefSeq" id="WP_194708945.1">
    <property type="nucleotide sequence ID" value="NZ_JADKPN010000018.1"/>
</dbReference>
<keyword evidence="4" id="KW-1185">Reference proteome</keyword>
<dbReference type="SMART" id="SM00065">
    <property type="entry name" value="GAF"/>
    <property type="match status" value="2"/>
</dbReference>
<dbReference type="FunFam" id="3.30.450.40:FF:000035">
    <property type="entry name" value="PAS sensor protein"/>
    <property type="match status" value="1"/>
</dbReference>
<dbReference type="SMART" id="SM00331">
    <property type="entry name" value="PP2C_SIG"/>
    <property type="match status" value="1"/>
</dbReference>
<dbReference type="InterPro" id="IPR000014">
    <property type="entry name" value="PAS"/>
</dbReference>
<dbReference type="Pfam" id="PF01590">
    <property type="entry name" value="GAF"/>
    <property type="match status" value="1"/>
</dbReference>
<dbReference type="SMART" id="SM00091">
    <property type="entry name" value="PAS"/>
    <property type="match status" value="1"/>
</dbReference>
<dbReference type="PROSITE" id="PS50112">
    <property type="entry name" value="PAS"/>
    <property type="match status" value="1"/>
</dbReference>
<dbReference type="Proteomes" id="UP000640489">
    <property type="component" value="Unassembled WGS sequence"/>
</dbReference>
<dbReference type="SUPFAM" id="SSF55781">
    <property type="entry name" value="GAF domain-like"/>
    <property type="match status" value="2"/>
</dbReference>
<organism evidence="3 4">
    <name type="scientific">Nocardioides islandensis</name>
    <dbReference type="NCBI Taxonomy" id="433663"/>
    <lineage>
        <taxon>Bacteria</taxon>
        <taxon>Bacillati</taxon>
        <taxon>Actinomycetota</taxon>
        <taxon>Actinomycetes</taxon>
        <taxon>Propionibacteriales</taxon>
        <taxon>Nocardioidaceae</taxon>
        <taxon>Nocardioides</taxon>
    </lineage>
</organism>
<protein>
    <submittedName>
        <fullName evidence="3">SpoIIE family protein phosphatase</fullName>
    </submittedName>
</protein>
<dbReference type="InterPro" id="IPR013767">
    <property type="entry name" value="PAS_fold"/>
</dbReference>
<dbReference type="NCBIfam" id="TIGR00229">
    <property type="entry name" value="sensory_box"/>
    <property type="match status" value="1"/>
</dbReference>
<reference evidence="3" key="1">
    <citation type="submission" date="2020-11" db="EMBL/GenBank/DDBJ databases">
        <title>Nocardioides sp. nov., isolated from Soil of Cynanchum wilfordii Hemsley rhizosphere.</title>
        <authorList>
            <person name="Lee J.-S."/>
            <person name="Suh M.K."/>
            <person name="Kim J.-S."/>
        </authorList>
    </citation>
    <scope>NUCLEOTIDE SEQUENCE</scope>
    <source>
        <strain evidence="3">KCTC 19275</strain>
    </source>
</reference>
<dbReference type="InterPro" id="IPR029016">
    <property type="entry name" value="GAF-like_dom_sf"/>
</dbReference>
<evidence type="ECO:0000313" key="3">
    <source>
        <dbReference type="EMBL" id="MBF4765764.1"/>
    </source>
</evidence>
<dbReference type="InterPro" id="IPR003018">
    <property type="entry name" value="GAF"/>
</dbReference>
<dbReference type="InterPro" id="IPR001932">
    <property type="entry name" value="PPM-type_phosphatase-like_dom"/>
</dbReference>
<dbReference type="PANTHER" id="PTHR43156">
    <property type="entry name" value="STAGE II SPORULATION PROTEIN E-RELATED"/>
    <property type="match status" value="1"/>
</dbReference>
<name>A0A930YK70_9ACTN</name>
<dbReference type="SUPFAM" id="SSF81606">
    <property type="entry name" value="PP2C-like"/>
    <property type="match status" value="1"/>
</dbReference>
<dbReference type="CDD" id="cd00130">
    <property type="entry name" value="PAS"/>
    <property type="match status" value="1"/>
</dbReference>
<sequence length="711" mass="77105">MDGVTGQDWVDPGFLESVADPVVVVDPQGVLVFVNEAARRLIGLRHDRPLGMPAAEVFVEAAEREAFEEVLRWVLGGTAWQGPMAVVGRDGHPVDAEVSCSVMRRGDEVVGLVCLFTHLGDTHSRDHTARKLAKRLTALAKVAAELAVAEDLETVAEVVTFEAAQAVGATVGSLSLLVDPDTLELVGLHGGREGAAARWRRFSVHANTPAGDVARSGERLVLIGRDAIEARYPDLERAAEGERSMLLLPLRMTGRTTGVMSWSFPGRRRLDDAEMEFYGVLADSCAQAVERIRAQQASAEQEARVRFLADATSKLAESLDYQRTLAEVARMAVPAFADWCAIDLVDDARLRRLAVEHVDPEKVAMALEVERRFPAGPEEGGAWAVIRSGEPLLLPEVTDEMIAPAARSDEHLRLLLELQLRSVVMTPLIARGTVLGVMTWVMAESGRHYQQLDLDFATDLARRAAIAIDNSQLHTDTLEAATRLQAAVLPQLPGSVSGWEIASHYSPSGRTEVGGDFFDVVPLDGDRVVVFVGDVMGRGVRAAAAMAQMRSAVRAYVADDPTPHVVFAKLDRLFAFYDLDQLVTMVYLLAEGQSVQVMVAGHPPPVLLRQDSGAEQVATVPGRPFGAEPVERVATTFELADGDVIVAFTDGLIERRGEAIDVGERRLLEALTARRDCRLAELLAKVVADVQDITRDDDVAALALRRSGHHG</sequence>
<dbReference type="InterPro" id="IPR036457">
    <property type="entry name" value="PPM-type-like_dom_sf"/>
</dbReference>